<evidence type="ECO:0000313" key="2">
    <source>
        <dbReference type="Proteomes" id="UP000293045"/>
    </source>
</evidence>
<protein>
    <submittedName>
        <fullName evidence="1">Uncharacterized protein</fullName>
    </submittedName>
</protein>
<comment type="caution">
    <text evidence="1">The sequence shown here is derived from an EMBL/GenBank/DDBJ whole genome shotgun (WGS) entry which is preliminary data.</text>
</comment>
<accession>A0A4Q9KPJ2</accession>
<reference evidence="1 2" key="1">
    <citation type="submission" date="2017-12" db="EMBL/GenBank/DDBJ databases">
        <authorList>
            <person name="Pombert J.-F."/>
            <person name="Haag K.L."/>
            <person name="Ebert D."/>
        </authorList>
    </citation>
    <scope>NUCLEOTIDE SEQUENCE [LARGE SCALE GENOMIC DNA]</scope>
    <source>
        <strain evidence="1">IL-BN-2</strain>
    </source>
</reference>
<gene>
    <name evidence="1" type="ORF">CWI39_3656p0010</name>
</gene>
<organism evidence="1 2">
    <name type="scientific">Hamiltosporidium magnivora</name>
    <dbReference type="NCBI Taxonomy" id="148818"/>
    <lineage>
        <taxon>Eukaryota</taxon>
        <taxon>Fungi</taxon>
        <taxon>Fungi incertae sedis</taxon>
        <taxon>Microsporidia</taxon>
        <taxon>Dubosqiidae</taxon>
        <taxon>Hamiltosporidium</taxon>
    </lineage>
</organism>
<sequence length="93" mass="11104">MNFLRKLKLLVEEDFDPFEIYNKKKEIIIKNNAMIICPNCGFIKYKDISILHGKCIKCKKMFLKKYGAIIGIMKSRIDFYREVSYEICKNEKL</sequence>
<name>A0A4Q9KPJ2_9MICR</name>
<evidence type="ECO:0000313" key="1">
    <source>
        <dbReference type="EMBL" id="TBT96547.1"/>
    </source>
</evidence>
<dbReference type="VEuPathDB" id="MicrosporidiaDB:CWI39_3656p0010"/>
<proteinExistence type="predicted"/>
<dbReference type="Proteomes" id="UP000293045">
    <property type="component" value="Unassembled WGS sequence"/>
</dbReference>
<dbReference type="EMBL" id="PIXR01003656">
    <property type="protein sequence ID" value="TBT96547.1"/>
    <property type="molecule type" value="Genomic_DNA"/>
</dbReference>
<dbReference type="AlphaFoldDB" id="A0A4Q9KPJ2"/>